<sequence length="175" mass="20361">MKWAGRCNPINQQYPAVYPECRLQRISTKGRAPVSFNPWACCWRPVPGMAFLPRMRLFASRSGKRRRAVYPDTGRCLAYRDWIRFLCCHCAVSSPNYCRGLLSSPVGGDRWPFLCRRWAGCRPWPGCGWSWTPRYCCWRRSQELQYCSGRGPQRPRPAVRNTRQLLVSFSFAFPG</sequence>
<comment type="caution">
    <text evidence="1">The sequence shown here is derived from an EMBL/GenBank/DDBJ whole genome shotgun (WGS) entry which is preliminary data.</text>
</comment>
<reference evidence="1 2" key="1">
    <citation type="submission" date="2018-06" db="EMBL/GenBank/DDBJ databases">
        <title>Genomic Encyclopedia of Type Strains, Phase IV (KMG-IV): sequencing the most valuable type-strain genomes for metagenomic binning, comparative biology and taxonomic classification.</title>
        <authorList>
            <person name="Goeker M."/>
        </authorList>
    </citation>
    <scope>NUCLEOTIDE SEQUENCE [LARGE SCALE GENOMIC DNA]</scope>
    <source>
        <strain evidence="1 2">DSM 25520</strain>
    </source>
</reference>
<proteinExistence type="predicted"/>
<organism evidence="1 2">
    <name type="scientific">Eoetvoesiella caeni</name>
    <dbReference type="NCBI Taxonomy" id="645616"/>
    <lineage>
        <taxon>Bacteria</taxon>
        <taxon>Pseudomonadati</taxon>
        <taxon>Pseudomonadota</taxon>
        <taxon>Betaproteobacteria</taxon>
        <taxon>Burkholderiales</taxon>
        <taxon>Alcaligenaceae</taxon>
        <taxon>Eoetvoesiella</taxon>
    </lineage>
</organism>
<dbReference type="Proteomes" id="UP000253628">
    <property type="component" value="Unassembled WGS sequence"/>
</dbReference>
<accession>A0A366HKI2</accession>
<evidence type="ECO:0000313" key="2">
    <source>
        <dbReference type="Proteomes" id="UP000253628"/>
    </source>
</evidence>
<gene>
    <name evidence="1" type="ORF">DFR37_101506</name>
</gene>
<dbReference type="EMBL" id="QNRQ01000001">
    <property type="protein sequence ID" value="RBP43374.1"/>
    <property type="molecule type" value="Genomic_DNA"/>
</dbReference>
<name>A0A366HKI2_9BURK</name>
<dbReference type="AlphaFoldDB" id="A0A366HKI2"/>
<keyword evidence="2" id="KW-1185">Reference proteome</keyword>
<evidence type="ECO:0000313" key="1">
    <source>
        <dbReference type="EMBL" id="RBP43374.1"/>
    </source>
</evidence>
<protein>
    <submittedName>
        <fullName evidence="1">Uncharacterized protein</fullName>
    </submittedName>
</protein>